<organism evidence="1 2">
    <name type="scientific">Neurospora intermedia</name>
    <dbReference type="NCBI Taxonomy" id="5142"/>
    <lineage>
        <taxon>Eukaryota</taxon>
        <taxon>Fungi</taxon>
        <taxon>Dikarya</taxon>
        <taxon>Ascomycota</taxon>
        <taxon>Pezizomycotina</taxon>
        <taxon>Sordariomycetes</taxon>
        <taxon>Sordariomycetidae</taxon>
        <taxon>Sordariales</taxon>
        <taxon>Sordariaceae</taxon>
        <taxon>Neurospora</taxon>
    </lineage>
</organism>
<accession>A0ABR3D5B5</accession>
<proteinExistence type="predicted"/>
<evidence type="ECO:0000313" key="2">
    <source>
        <dbReference type="Proteomes" id="UP001451303"/>
    </source>
</evidence>
<dbReference type="EMBL" id="JAVLET010000011">
    <property type="protein sequence ID" value="KAL0467028.1"/>
    <property type="molecule type" value="Genomic_DNA"/>
</dbReference>
<evidence type="ECO:0000313" key="1">
    <source>
        <dbReference type="EMBL" id="KAL0467028.1"/>
    </source>
</evidence>
<gene>
    <name evidence="1" type="ORF">QR685DRAFT_449955</name>
</gene>
<dbReference type="Proteomes" id="UP001451303">
    <property type="component" value="Unassembled WGS sequence"/>
</dbReference>
<name>A0ABR3D5B5_NEUIN</name>
<sequence length="58" mass="6459">MSSIRTVGMDAPKHIHAMSTPTRMDFGLEQNLYLPVNLRPIACVYIMHIMKGTGGLSR</sequence>
<comment type="caution">
    <text evidence="1">The sequence shown here is derived from an EMBL/GenBank/DDBJ whole genome shotgun (WGS) entry which is preliminary data.</text>
</comment>
<protein>
    <submittedName>
        <fullName evidence="1">Uncharacterized protein</fullName>
    </submittedName>
</protein>
<reference evidence="1 2" key="1">
    <citation type="submission" date="2023-09" db="EMBL/GenBank/DDBJ databases">
        <title>Multi-omics analysis of a traditional fermented food reveals byproduct-associated fungal strains for waste-to-food upcycling.</title>
        <authorList>
            <consortium name="Lawrence Berkeley National Laboratory"/>
            <person name="Rekdal V.M."/>
            <person name="Villalobos-Escobedo J.M."/>
            <person name="Rodriguez-Valeron N."/>
            <person name="Garcia M.O."/>
            <person name="Vasquez D.P."/>
            <person name="Damayanti I."/>
            <person name="Sorensen P.M."/>
            <person name="Baidoo E.E."/>
            <person name="De Carvalho A.C."/>
            <person name="Riley R."/>
            <person name="Lipzen A."/>
            <person name="He G."/>
            <person name="Yan M."/>
            <person name="Haridas S."/>
            <person name="Daum C."/>
            <person name="Yoshinaga Y."/>
            <person name="Ng V."/>
            <person name="Grigoriev I.V."/>
            <person name="Munk R."/>
            <person name="Nuraida L."/>
            <person name="Wijaya C.H."/>
            <person name="Morales P.-C."/>
            <person name="Keasling J.D."/>
        </authorList>
    </citation>
    <scope>NUCLEOTIDE SEQUENCE [LARGE SCALE GENOMIC DNA]</scope>
    <source>
        <strain evidence="1 2">FGSC 2613</strain>
    </source>
</reference>
<keyword evidence="2" id="KW-1185">Reference proteome</keyword>